<reference evidence="1" key="1">
    <citation type="submission" date="2020-03" db="EMBL/GenBank/DDBJ databases">
        <title>Psychroflexus Maritimus sp. nov., isolate from marine sediment.</title>
        <authorList>
            <person name="Zhong Y.-L."/>
        </authorList>
    </citation>
    <scope>NUCLEOTIDE SEQUENCE</scope>
    <source>
        <strain evidence="1">C1</strain>
    </source>
</reference>
<sequence>MDTSLYHLSIEITAIKRPFFLPVSLQKETIATAMLDFSNSHKEKNHHFLCSNFK</sequence>
<name>A0A967AEB8_9FLAO</name>
<proteinExistence type="predicted"/>
<keyword evidence="2" id="KW-1185">Reference proteome</keyword>
<gene>
    <name evidence="1" type="ORF">G7034_09670</name>
</gene>
<accession>A0A967AEB8</accession>
<dbReference type="Proteomes" id="UP000643701">
    <property type="component" value="Unassembled WGS sequence"/>
</dbReference>
<evidence type="ECO:0000313" key="2">
    <source>
        <dbReference type="Proteomes" id="UP000643701"/>
    </source>
</evidence>
<evidence type="ECO:0000313" key="1">
    <source>
        <dbReference type="EMBL" id="NGZ90521.1"/>
    </source>
</evidence>
<protein>
    <submittedName>
        <fullName evidence="1">Uncharacterized protein</fullName>
    </submittedName>
</protein>
<organism evidence="1 2">
    <name type="scientific">Psychroflexus maritimus</name>
    <dbReference type="NCBI Taxonomy" id="2714865"/>
    <lineage>
        <taxon>Bacteria</taxon>
        <taxon>Pseudomonadati</taxon>
        <taxon>Bacteroidota</taxon>
        <taxon>Flavobacteriia</taxon>
        <taxon>Flavobacteriales</taxon>
        <taxon>Flavobacteriaceae</taxon>
        <taxon>Psychroflexus</taxon>
    </lineage>
</organism>
<dbReference type="RefSeq" id="WP_166400756.1">
    <property type="nucleotide sequence ID" value="NZ_JAANAS010000072.1"/>
</dbReference>
<dbReference type="AlphaFoldDB" id="A0A967AEB8"/>
<comment type="caution">
    <text evidence="1">The sequence shown here is derived from an EMBL/GenBank/DDBJ whole genome shotgun (WGS) entry which is preliminary data.</text>
</comment>
<dbReference type="EMBL" id="JAANAS010000072">
    <property type="protein sequence ID" value="NGZ90521.1"/>
    <property type="molecule type" value="Genomic_DNA"/>
</dbReference>